<dbReference type="GO" id="GO:0000976">
    <property type="term" value="F:transcription cis-regulatory region binding"/>
    <property type="evidence" value="ECO:0007669"/>
    <property type="project" value="TreeGrafter"/>
</dbReference>
<dbReference type="InterPro" id="IPR050109">
    <property type="entry name" value="HTH-type_TetR-like_transc_reg"/>
</dbReference>
<dbReference type="PROSITE" id="PS50977">
    <property type="entry name" value="HTH_TETR_2"/>
    <property type="match status" value="1"/>
</dbReference>
<keyword evidence="1 2" id="KW-0238">DNA-binding</keyword>
<dbReference type="SUPFAM" id="SSF46689">
    <property type="entry name" value="Homeodomain-like"/>
    <property type="match status" value="1"/>
</dbReference>
<evidence type="ECO:0000256" key="2">
    <source>
        <dbReference type="PROSITE-ProRule" id="PRU00335"/>
    </source>
</evidence>
<dbReference type="GO" id="GO:0003700">
    <property type="term" value="F:DNA-binding transcription factor activity"/>
    <property type="evidence" value="ECO:0007669"/>
    <property type="project" value="TreeGrafter"/>
</dbReference>
<comment type="caution">
    <text evidence="4">The sequence shown here is derived from an EMBL/GenBank/DDBJ whole genome shotgun (WGS) entry which is preliminary data.</text>
</comment>
<gene>
    <name evidence="4" type="ORF">FF36_05747</name>
</gene>
<dbReference type="Pfam" id="PF00440">
    <property type="entry name" value="TetR_N"/>
    <property type="match status" value="1"/>
</dbReference>
<evidence type="ECO:0000256" key="1">
    <source>
        <dbReference type="ARBA" id="ARBA00023125"/>
    </source>
</evidence>
<sequence length="212" mass="23399">MPVDDPDPRRTQRQRRASSRELILDAAVRGLFKDGYARTTTVAIQTRAGVSRGRLLHHFPSREDLLVAAAQHLAGERIEEMRRFVLSAAGGPTADDGERIDLATDLLWETFRAPYFWAAMELWTAARTDADLAATLAAAERQLGGAINSVVATMYGPVLSAHPDFPAARDLIFSSRRGVALTYAVTGHNPRTEPHLALWKRVLREMLTAPES</sequence>
<dbReference type="SUPFAM" id="SSF51395">
    <property type="entry name" value="FMN-linked oxidoreductases"/>
    <property type="match status" value="1"/>
</dbReference>
<accession>A0A0D8B7S1</accession>
<dbReference type="PANTHER" id="PTHR30055:SF226">
    <property type="entry name" value="HTH-TYPE TRANSCRIPTIONAL REGULATOR PKSA"/>
    <property type="match status" value="1"/>
</dbReference>
<keyword evidence="5" id="KW-1185">Reference proteome</keyword>
<organism evidence="4 5">
    <name type="scientific">Frankia torreyi</name>
    <dbReference type="NCBI Taxonomy" id="1856"/>
    <lineage>
        <taxon>Bacteria</taxon>
        <taxon>Bacillati</taxon>
        <taxon>Actinomycetota</taxon>
        <taxon>Actinomycetes</taxon>
        <taxon>Frankiales</taxon>
        <taxon>Frankiaceae</taxon>
        <taxon>Frankia</taxon>
    </lineage>
</organism>
<dbReference type="RefSeq" id="WP_044888183.1">
    <property type="nucleotide sequence ID" value="NZ_JYFN01000076.1"/>
</dbReference>
<reference evidence="5" key="1">
    <citation type="submission" date="2015-02" db="EMBL/GenBank/DDBJ databases">
        <title>Draft Genome of Frankia sp. CpI1-S.</title>
        <authorList>
            <person name="Oshone R.T."/>
            <person name="Ngom M."/>
            <person name="Ghodhbane-Gtari F."/>
            <person name="Gtari M."/>
            <person name="Morris K."/>
            <person name="Thomas K."/>
            <person name="Sen A."/>
            <person name="Tisa L.S."/>
        </authorList>
    </citation>
    <scope>NUCLEOTIDE SEQUENCE [LARGE SCALE GENOMIC DNA]</scope>
    <source>
        <strain evidence="5">CpI1-S</strain>
    </source>
</reference>
<evidence type="ECO:0000313" key="4">
    <source>
        <dbReference type="EMBL" id="KJE19984.1"/>
    </source>
</evidence>
<dbReference type="PATRIC" id="fig|1502723.3.peg.6366"/>
<feature type="domain" description="HTH tetR-type" evidence="3">
    <location>
        <begin position="17"/>
        <end position="77"/>
    </location>
</feature>
<dbReference type="AlphaFoldDB" id="A0A0D8B7S1"/>
<feature type="DNA-binding region" description="H-T-H motif" evidence="2">
    <location>
        <begin position="40"/>
        <end position="59"/>
    </location>
</feature>
<protein>
    <submittedName>
        <fullName evidence="4">Transcriptional regulator, TetR family</fullName>
    </submittedName>
</protein>
<dbReference type="InterPro" id="IPR001647">
    <property type="entry name" value="HTH_TetR"/>
</dbReference>
<dbReference type="OrthoDB" id="3474596at2"/>
<dbReference type="PRINTS" id="PR00455">
    <property type="entry name" value="HTHTETR"/>
</dbReference>
<proteinExistence type="predicted"/>
<evidence type="ECO:0000313" key="5">
    <source>
        <dbReference type="Proteomes" id="UP000032545"/>
    </source>
</evidence>
<evidence type="ECO:0000259" key="3">
    <source>
        <dbReference type="PROSITE" id="PS50977"/>
    </source>
</evidence>
<dbReference type="InterPro" id="IPR009057">
    <property type="entry name" value="Homeodomain-like_sf"/>
</dbReference>
<dbReference type="PANTHER" id="PTHR30055">
    <property type="entry name" value="HTH-TYPE TRANSCRIPTIONAL REGULATOR RUTR"/>
    <property type="match status" value="1"/>
</dbReference>
<dbReference type="Proteomes" id="UP000032545">
    <property type="component" value="Unassembled WGS sequence"/>
</dbReference>
<name>A0A0D8B7S1_9ACTN</name>
<dbReference type="EMBL" id="JYFN01000076">
    <property type="protein sequence ID" value="KJE19984.1"/>
    <property type="molecule type" value="Genomic_DNA"/>
</dbReference>
<reference evidence="4 5" key="2">
    <citation type="journal article" date="2016" name="Genome Announc.">
        <title>Permanent Draft Genome Sequences for Two Variants of Frankia sp. Strain CpI1, the First Frankia Strain Isolated from Root Nodules of Comptonia peregrina.</title>
        <authorList>
            <person name="Oshone R."/>
            <person name="Hurst S.G.IV."/>
            <person name="Abebe-Akele F."/>
            <person name="Simpson S."/>
            <person name="Morris K."/>
            <person name="Thomas W.K."/>
            <person name="Tisa L.S."/>
        </authorList>
    </citation>
    <scope>NUCLEOTIDE SEQUENCE [LARGE SCALE GENOMIC DNA]</scope>
    <source>
        <strain evidence="5">CpI1-S</strain>
    </source>
</reference>
<dbReference type="Gene3D" id="1.10.357.10">
    <property type="entry name" value="Tetracycline Repressor, domain 2"/>
    <property type="match status" value="1"/>
</dbReference>